<evidence type="ECO:0000313" key="1">
    <source>
        <dbReference type="EMBL" id="QBD82607.1"/>
    </source>
</evidence>
<organism evidence="1 2">
    <name type="scientific">Ktedonosporobacter rubrisoli</name>
    <dbReference type="NCBI Taxonomy" id="2509675"/>
    <lineage>
        <taxon>Bacteria</taxon>
        <taxon>Bacillati</taxon>
        <taxon>Chloroflexota</taxon>
        <taxon>Ktedonobacteria</taxon>
        <taxon>Ktedonobacterales</taxon>
        <taxon>Ktedonosporobacteraceae</taxon>
        <taxon>Ktedonosporobacter</taxon>
    </lineage>
</organism>
<dbReference type="Proteomes" id="UP000290365">
    <property type="component" value="Chromosome"/>
</dbReference>
<proteinExistence type="predicted"/>
<gene>
    <name evidence="1" type="ORF">EPA93_44240</name>
</gene>
<dbReference type="EMBL" id="CP035758">
    <property type="protein sequence ID" value="QBD82607.1"/>
    <property type="molecule type" value="Genomic_DNA"/>
</dbReference>
<sequence>MDLLVGPLYWHFSIYRAGFSSDSIKLLTDVTLAVLKDKALVLHNPDERQKLAVVVSMGIA</sequence>
<reference evidence="1 2" key="1">
    <citation type="submission" date="2019-01" db="EMBL/GenBank/DDBJ databases">
        <title>Ktedonosporobacter rubrisoli SCAWS-G2.</title>
        <authorList>
            <person name="Huang Y."/>
            <person name="Yan B."/>
        </authorList>
    </citation>
    <scope>NUCLEOTIDE SEQUENCE [LARGE SCALE GENOMIC DNA]</scope>
    <source>
        <strain evidence="1 2">SCAWS-G2</strain>
    </source>
</reference>
<dbReference type="KEGG" id="kbs:EPA93_44240"/>
<dbReference type="RefSeq" id="WP_129893676.1">
    <property type="nucleotide sequence ID" value="NZ_CP035758.1"/>
</dbReference>
<accession>A0A4P6K2Z5</accession>
<evidence type="ECO:0000313" key="2">
    <source>
        <dbReference type="Proteomes" id="UP000290365"/>
    </source>
</evidence>
<name>A0A4P6K2Z5_KTERU</name>
<dbReference type="AlphaFoldDB" id="A0A4P6K2Z5"/>
<keyword evidence="2" id="KW-1185">Reference proteome</keyword>
<protein>
    <submittedName>
        <fullName evidence="1">Uncharacterized protein</fullName>
    </submittedName>
</protein>